<dbReference type="SUPFAM" id="SSF46689">
    <property type="entry name" value="Homeodomain-like"/>
    <property type="match status" value="1"/>
</dbReference>
<comment type="subcellular location">
    <subcellularLocation>
        <location evidence="4">Nucleus</location>
    </subcellularLocation>
</comment>
<keyword evidence="8" id="KW-1185">Reference proteome</keyword>
<accession>A0ABQ8EV45</accession>
<gene>
    <name evidence="7" type="ORF">BASA50_001017</name>
</gene>
<sequence length="347" mass="38517">MASGITHLAAHPLYPLILEIWQLRDESESITSIASLNTTLVLVGELFAEYSTVLCTIPIFSMGHPENSLDRWIVSMVVTLVHQIIDNCNSRFEVHKGSISHISTFTASCDFQRLAPFRVRCQSGAISASHVKLHYDITKSSDVVLPKEDSTKMSGKRLQEGSTHSNYRGPMSVSVSSAARAVSKMATRSPLTESMCTTPLSFPEESKASTPDSIDSVEDDESWLVGTSGTSKPTLRLKSPGFNSAPHAKYRKKDLISSQSLKSKSMGLAHSSPRISKSSPKSAASKSRSSRPNHSIEVQQYLRDWLKRHRTHPYPSEEAKQGMCQHTGLDLVQLNNWFINARRRYLK</sequence>
<evidence type="ECO:0000313" key="7">
    <source>
        <dbReference type="EMBL" id="KAH6585683.1"/>
    </source>
</evidence>
<feature type="domain" description="Homeobox" evidence="6">
    <location>
        <begin position="285"/>
        <end position="347"/>
    </location>
</feature>
<comment type="caution">
    <text evidence="7">The sequence shown here is derived from an EMBL/GenBank/DDBJ whole genome shotgun (WGS) entry which is preliminary data.</text>
</comment>
<feature type="compositionally biased region" description="Low complexity" evidence="5">
    <location>
        <begin position="269"/>
        <end position="292"/>
    </location>
</feature>
<evidence type="ECO:0000313" key="8">
    <source>
        <dbReference type="Proteomes" id="UP001648503"/>
    </source>
</evidence>
<evidence type="ECO:0000256" key="3">
    <source>
        <dbReference type="ARBA" id="ARBA00023242"/>
    </source>
</evidence>
<dbReference type="Proteomes" id="UP001648503">
    <property type="component" value="Unassembled WGS sequence"/>
</dbReference>
<dbReference type="InterPro" id="IPR008422">
    <property type="entry name" value="KN_HD"/>
</dbReference>
<proteinExistence type="predicted"/>
<dbReference type="InterPro" id="IPR050224">
    <property type="entry name" value="TALE_homeobox"/>
</dbReference>
<protein>
    <recommendedName>
        <fullName evidence="6">Homeobox domain-containing protein</fullName>
    </recommendedName>
</protein>
<dbReference type="Pfam" id="PF05920">
    <property type="entry name" value="Homeobox_KN"/>
    <property type="match status" value="1"/>
</dbReference>
<evidence type="ECO:0000256" key="2">
    <source>
        <dbReference type="ARBA" id="ARBA00023155"/>
    </source>
</evidence>
<feature type="region of interest" description="Disordered" evidence="5">
    <location>
        <begin position="184"/>
        <end position="294"/>
    </location>
</feature>
<evidence type="ECO:0000259" key="6">
    <source>
        <dbReference type="PROSITE" id="PS50071"/>
    </source>
</evidence>
<dbReference type="CDD" id="cd00086">
    <property type="entry name" value="homeodomain"/>
    <property type="match status" value="1"/>
</dbReference>
<name>A0ABQ8EV45_9FUNG</name>
<keyword evidence="1 4" id="KW-0238">DNA-binding</keyword>
<dbReference type="InterPro" id="IPR001356">
    <property type="entry name" value="HD"/>
</dbReference>
<evidence type="ECO:0000256" key="1">
    <source>
        <dbReference type="ARBA" id="ARBA00023125"/>
    </source>
</evidence>
<feature type="region of interest" description="Disordered" evidence="5">
    <location>
        <begin position="148"/>
        <end position="172"/>
    </location>
</feature>
<dbReference type="PANTHER" id="PTHR11850">
    <property type="entry name" value="HOMEOBOX PROTEIN TRANSCRIPTION FACTORS"/>
    <property type="match status" value="1"/>
</dbReference>
<dbReference type="PROSITE" id="PS50071">
    <property type="entry name" value="HOMEOBOX_2"/>
    <property type="match status" value="1"/>
</dbReference>
<evidence type="ECO:0000256" key="5">
    <source>
        <dbReference type="SAM" id="MobiDB-lite"/>
    </source>
</evidence>
<dbReference type="InterPro" id="IPR009057">
    <property type="entry name" value="Homeodomain-like_sf"/>
</dbReference>
<evidence type="ECO:0000256" key="4">
    <source>
        <dbReference type="PROSITE-ProRule" id="PRU00108"/>
    </source>
</evidence>
<feature type="compositionally biased region" description="Polar residues" evidence="5">
    <location>
        <begin position="189"/>
        <end position="200"/>
    </location>
</feature>
<keyword evidence="3 4" id="KW-0539">Nucleus</keyword>
<dbReference type="Gene3D" id="1.10.10.60">
    <property type="entry name" value="Homeodomain-like"/>
    <property type="match status" value="1"/>
</dbReference>
<keyword evidence="2 4" id="KW-0371">Homeobox</keyword>
<reference evidence="7 8" key="1">
    <citation type="submission" date="2021-02" db="EMBL/GenBank/DDBJ databases">
        <title>Variation within the Batrachochytrium salamandrivorans European outbreak.</title>
        <authorList>
            <person name="Kelly M."/>
            <person name="Pasmans F."/>
            <person name="Shea T.P."/>
            <person name="Munoz J.F."/>
            <person name="Carranza S."/>
            <person name="Cuomo C.A."/>
            <person name="Martel A."/>
        </authorList>
    </citation>
    <scope>NUCLEOTIDE SEQUENCE [LARGE SCALE GENOMIC DNA]</scope>
    <source>
        <strain evidence="7 8">AMFP18/2</strain>
    </source>
</reference>
<organism evidence="7 8">
    <name type="scientific">Batrachochytrium salamandrivorans</name>
    <dbReference type="NCBI Taxonomy" id="1357716"/>
    <lineage>
        <taxon>Eukaryota</taxon>
        <taxon>Fungi</taxon>
        <taxon>Fungi incertae sedis</taxon>
        <taxon>Chytridiomycota</taxon>
        <taxon>Chytridiomycota incertae sedis</taxon>
        <taxon>Chytridiomycetes</taxon>
        <taxon>Rhizophydiales</taxon>
        <taxon>Rhizophydiales incertae sedis</taxon>
        <taxon>Batrachochytrium</taxon>
    </lineage>
</organism>
<dbReference type="EMBL" id="JAFCIX010000579">
    <property type="protein sequence ID" value="KAH6585683.1"/>
    <property type="molecule type" value="Genomic_DNA"/>
</dbReference>